<evidence type="ECO:0000256" key="1">
    <source>
        <dbReference type="SAM" id="Phobius"/>
    </source>
</evidence>
<dbReference type="Proteomes" id="UP000024635">
    <property type="component" value="Unassembled WGS sequence"/>
</dbReference>
<keyword evidence="1" id="KW-1133">Transmembrane helix</keyword>
<proteinExistence type="predicted"/>
<keyword evidence="1" id="KW-0472">Membrane</keyword>
<protein>
    <submittedName>
        <fullName evidence="2">Uncharacterized protein</fullName>
    </submittedName>
</protein>
<evidence type="ECO:0000313" key="3">
    <source>
        <dbReference type="Proteomes" id="UP000024635"/>
    </source>
</evidence>
<dbReference type="AlphaFoldDB" id="A0A016RVF3"/>
<organism evidence="2 3">
    <name type="scientific">Ancylostoma ceylanicum</name>
    <dbReference type="NCBI Taxonomy" id="53326"/>
    <lineage>
        <taxon>Eukaryota</taxon>
        <taxon>Metazoa</taxon>
        <taxon>Ecdysozoa</taxon>
        <taxon>Nematoda</taxon>
        <taxon>Chromadorea</taxon>
        <taxon>Rhabditida</taxon>
        <taxon>Rhabditina</taxon>
        <taxon>Rhabditomorpha</taxon>
        <taxon>Strongyloidea</taxon>
        <taxon>Ancylostomatidae</taxon>
        <taxon>Ancylostomatinae</taxon>
        <taxon>Ancylostoma</taxon>
    </lineage>
</organism>
<sequence length="74" mass="8285">MDGSPAGGADSDLTSLLLFHREEYLRMQYLGSRMYFSIWYIVLVSIAAVLAQQKTTTPAQCPNPPCLNFPRFGK</sequence>
<feature type="transmembrane region" description="Helical" evidence="1">
    <location>
        <begin position="34"/>
        <end position="51"/>
    </location>
</feature>
<evidence type="ECO:0000313" key="2">
    <source>
        <dbReference type="EMBL" id="EYB82375.1"/>
    </source>
</evidence>
<keyword evidence="1" id="KW-0812">Transmembrane</keyword>
<dbReference type="EMBL" id="JARK01001697">
    <property type="protein sequence ID" value="EYB82375.1"/>
    <property type="molecule type" value="Genomic_DNA"/>
</dbReference>
<gene>
    <name evidence="2" type="primary">Acey_s0361.g3475</name>
    <name evidence="2" type="ORF">Y032_0361g3475</name>
</gene>
<accession>A0A016RVF3</accession>
<reference evidence="3" key="1">
    <citation type="journal article" date="2015" name="Nat. Genet.">
        <title>The genome and transcriptome of the zoonotic hookworm Ancylostoma ceylanicum identify infection-specific gene families.</title>
        <authorList>
            <person name="Schwarz E.M."/>
            <person name="Hu Y."/>
            <person name="Antoshechkin I."/>
            <person name="Miller M.M."/>
            <person name="Sternberg P.W."/>
            <person name="Aroian R.V."/>
        </authorList>
    </citation>
    <scope>NUCLEOTIDE SEQUENCE</scope>
    <source>
        <strain evidence="3">HY135</strain>
    </source>
</reference>
<name>A0A016RVF3_9BILA</name>
<keyword evidence="3" id="KW-1185">Reference proteome</keyword>
<comment type="caution">
    <text evidence="2">The sequence shown here is derived from an EMBL/GenBank/DDBJ whole genome shotgun (WGS) entry which is preliminary data.</text>
</comment>